<dbReference type="EMBL" id="GEDC01017754">
    <property type="protein sequence ID" value="JAS19544.1"/>
    <property type="molecule type" value="Transcribed_RNA"/>
</dbReference>
<proteinExistence type="predicted"/>
<organism evidence="1">
    <name type="scientific">Clastoptera arizonana</name>
    <name type="common">Arizona spittle bug</name>
    <dbReference type="NCBI Taxonomy" id="38151"/>
    <lineage>
        <taxon>Eukaryota</taxon>
        <taxon>Metazoa</taxon>
        <taxon>Ecdysozoa</taxon>
        <taxon>Arthropoda</taxon>
        <taxon>Hexapoda</taxon>
        <taxon>Insecta</taxon>
        <taxon>Pterygota</taxon>
        <taxon>Neoptera</taxon>
        <taxon>Paraneoptera</taxon>
        <taxon>Hemiptera</taxon>
        <taxon>Auchenorrhyncha</taxon>
        <taxon>Cercopoidea</taxon>
        <taxon>Clastopteridae</taxon>
        <taxon>Clastoptera</taxon>
    </lineage>
</organism>
<protein>
    <submittedName>
        <fullName evidence="1">Uncharacterized protein</fullName>
    </submittedName>
</protein>
<accession>A0A1B6D1J2</accession>
<gene>
    <name evidence="1" type="ORF">g.627</name>
</gene>
<dbReference type="AlphaFoldDB" id="A0A1B6D1J2"/>
<sequence length="201" mass="23606">MFTRDKLIQIDENKNMENIKIKSSNDINKSNDNVSLFSENESNMNFNQTGKNELFFWSNVGLIKYKIKSRTAIYDFDDTKESLKTDFLKRNLKKSWSDNDSEEVSMQSVMVHTFNYKLSENESFEKVSKIKHIVLNDNDLKVILAKQNLKNDSFSIQSIYPSNTRKQVSKNIPLDCYSKTKRWINQKLCSEKHVNKLSVHE</sequence>
<evidence type="ECO:0000313" key="1">
    <source>
        <dbReference type="EMBL" id="JAS19544.1"/>
    </source>
</evidence>
<reference evidence="1" key="1">
    <citation type="submission" date="2015-12" db="EMBL/GenBank/DDBJ databases">
        <title>De novo transcriptome assembly of four potential Pierce s Disease insect vectors from Arizona vineyards.</title>
        <authorList>
            <person name="Tassone E.E."/>
        </authorList>
    </citation>
    <scope>NUCLEOTIDE SEQUENCE</scope>
</reference>
<name>A0A1B6D1J2_9HEMI</name>